<dbReference type="InterPro" id="IPR001214">
    <property type="entry name" value="SET_dom"/>
</dbReference>
<dbReference type="Pfam" id="PF00856">
    <property type="entry name" value="SET"/>
    <property type="match status" value="1"/>
</dbReference>
<dbReference type="SMART" id="SM00317">
    <property type="entry name" value="SET"/>
    <property type="match status" value="1"/>
</dbReference>
<dbReference type="AlphaFoldDB" id="A0A8C1REF9"/>
<name>A0A8C1REF9_CYPCA</name>
<dbReference type="PANTHER" id="PTHR47306:SF2">
    <property type="entry name" value="CORE-BINDING (CB) DOMAIN-CONTAINING PROTEIN"/>
    <property type="match status" value="1"/>
</dbReference>
<dbReference type="Ensembl" id="ENSCCRT00010119487.1">
    <property type="protein sequence ID" value="ENSCCRP00010107406.1"/>
    <property type="gene ID" value="ENSCCRG00010047364.1"/>
</dbReference>
<reference evidence="2" key="2">
    <citation type="submission" date="2025-09" db="UniProtKB">
        <authorList>
            <consortium name="Ensembl"/>
        </authorList>
    </citation>
    <scope>IDENTIFICATION</scope>
</reference>
<dbReference type="InterPro" id="IPR046341">
    <property type="entry name" value="SET_dom_sf"/>
</dbReference>
<protein>
    <recommendedName>
        <fullName evidence="1">SET domain-containing protein</fullName>
    </recommendedName>
</protein>
<accession>A0A8C1REF9</accession>
<dbReference type="Proteomes" id="UP000694427">
    <property type="component" value="Unplaced"/>
</dbReference>
<dbReference type="Gene3D" id="2.170.270.10">
    <property type="entry name" value="SET domain"/>
    <property type="match status" value="1"/>
</dbReference>
<sequence>MASERVLTAGQCWGILVSAEKDFLKVIEKVMMDEIEEMTREEELLVLYFMEVLVMLWFLQEPEVVKNMTVSDWLERTYIEGNGERTMVEVNQCDAFFVMSMEEEMWFDGYYEYLRPAMIKRRHTRCSFDKAEKFFISSSGDPVDNPSEDLKKLHDKYFLPRITSNMARSFVHVVMQNYDLTDEENLLWYFTYSTGTEEKPPSSPAAALLYVSTLFLSFKYPHSDLHSCFFSPAEEPEPTWMNANTAFYMLKMLHPVTVHAAPPEKAARMHISRKYESHCLSLWCGNQKKLRKRLVLDTFGPSRPSESKVHSWIEMQGWMENVPDAAEIMKDWKPPRSIQAPTDSKSIRQMIRKQCWKGLQLMDREGKGLSVVTSRPFAGGEVICDFHGRLISREEGLEIHQNNEAQAGHLFFFTNKNGQGMCLDAHEERCDCHPNKTTFGRQIKHSVKRANLSPRLHFVENEPVILFMATRDIQTNEEIRYDYGDNKRSFAGDGLDLTPS</sequence>
<keyword evidence="3" id="KW-1185">Reference proteome</keyword>
<reference evidence="2" key="1">
    <citation type="submission" date="2025-08" db="UniProtKB">
        <authorList>
            <consortium name="Ensembl"/>
        </authorList>
    </citation>
    <scope>IDENTIFICATION</scope>
</reference>
<evidence type="ECO:0000313" key="2">
    <source>
        <dbReference type="Ensembl" id="ENSCCRP00010107406.1"/>
    </source>
</evidence>
<proteinExistence type="predicted"/>
<dbReference type="PANTHER" id="PTHR47306">
    <property type="entry name" value="SI:CH211-178J18.4-RELATED"/>
    <property type="match status" value="1"/>
</dbReference>
<dbReference type="PROSITE" id="PS50280">
    <property type="entry name" value="SET"/>
    <property type="match status" value="1"/>
</dbReference>
<feature type="domain" description="SET" evidence="1">
    <location>
        <begin position="357"/>
        <end position="484"/>
    </location>
</feature>
<evidence type="ECO:0000313" key="3">
    <source>
        <dbReference type="Proteomes" id="UP000694427"/>
    </source>
</evidence>
<evidence type="ECO:0000259" key="1">
    <source>
        <dbReference type="PROSITE" id="PS50280"/>
    </source>
</evidence>
<dbReference type="SUPFAM" id="SSF82199">
    <property type="entry name" value="SET domain"/>
    <property type="match status" value="1"/>
</dbReference>
<organism evidence="2 3">
    <name type="scientific">Cyprinus carpio</name>
    <name type="common">Common carp</name>
    <dbReference type="NCBI Taxonomy" id="7962"/>
    <lineage>
        <taxon>Eukaryota</taxon>
        <taxon>Metazoa</taxon>
        <taxon>Chordata</taxon>
        <taxon>Craniata</taxon>
        <taxon>Vertebrata</taxon>
        <taxon>Euteleostomi</taxon>
        <taxon>Actinopterygii</taxon>
        <taxon>Neopterygii</taxon>
        <taxon>Teleostei</taxon>
        <taxon>Ostariophysi</taxon>
        <taxon>Cypriniformes</taxon>
        <taxon>Cyprinidae</taxon>
        <taxon>Cyprininae</taxon>
        <taxon>Cyprinus</taxon>
    </lineage>
</organism>